<dbReference type="EMBL" id="CP077062">
    <property type="protein sequence ID" value="QWZ09354.1"/>
    <property type="molecule type" value="Genomic_DNA"/>
</dbReference>
<name>A0A975T1V6_9ACTN</name>
<dbReference type="Proteomes" id="UP000683575">
    <property type="component" value="Chromosome"/>
</dbReference>
<dbReference type="AlphaFoldDB" id="A0A975T1V6"/>
<protein>
    <submittedName>
        <fullName evidence="1">Uncharacterized protein</fullName>
    </submittedName>
</protein>
<evidence type="ECO:0000313" key="1">
    <source>
        <dbReference type="EMBL" id="QWZ09354.1"/>
    </source>
</evidence>
<reference evidence="1" key="1">
    <citation type="submission" date="2021-06" db="EMBL/GenBank/DDBJ databases">
        <title>Complete genome sequence of Nocardioides sp. G188.</title>
        <authorList>
            <person name="Im W.-T."/>
        </authorList>
    </citation>
    <scope>NUCLEOTIDE SEQUENCE</scope>
    <source>
        <strain evidence="1">G188</strain>
    </source>
</reference>
<accession>A0A975T1V6</accession>
<organism evidence="1 2">
    <name type="scientific">Nocardioides panacis</name>
    <dbReference type="NCBI Taxonomy" id="2849501"/>
    <lineage>
        <taxon>Bacteria</taxon>
        <taxon>Bacillati</taxon>
        <taxon>Actinomycetota</taxon>
        <taxon>Actinomycetes</taxon>
        <taxon>Propionibacteriales</taxon>
        <taxon>Nocardioidaceae</taxon>
        <taxon>Nocardioides</taxon>
    </lineage>
</organism>
<keyword evidence="2" id="KW-1185">Reference proteome</keyword>
<dbReference type="KEGG" id="nps:KRR39_06130"/>
<dbReference type="RefSeq" id="WP_216941200.1">
    <property type="nucleotide sequence ID" value="NZ_CP077062.1"/>
</dbReference>
<proteinExistence type="predicted"/>
<evidence type="ECO:0000313" key="2">
    <source>
        <dbReference type="Proteomes" id="UP000683575"/>
    </source>
</evidence>
<sequence length="118" mass="11592">MGNVNLPTPVALAGGAICLLGGYLVGVLAGPETASRATATVASYDTGTGRLCLGGDGVQDQDGLDADGRLCGTWRRAGSSSTPSAGERFRFVTVSAGGSGDSAGGDGPVTVIYGDVLR</sequence>
<gene>
    <name evidence="1" type="ORF">KRR39_06130</name>
</gene>